<dbReference type="PANTHER" id="PTHR24223:SF399">
    <property type="entry name" value="ABC TRANSPORTER ATNG"/>
    <property type="match status" value="1"/>
</dbReference>
<feature type="domain" description="ABC transmembrane type-1" evidence="14">
    <location>
        <begin position="327"/>
        <end position="600"/>
    </location>
</feature>
<feature type="transmembrane region" description="Helical" evidence="12">
    <location>
        <begin position="1034"/>
        <end position="1056"/>
    </location>
</feature>
<dbReference type="CDD" id="cd18579">
    <property type="entry name" value="ABC_6TM_ABCC_D1"/>
    <property type="match status" value="1"/>
</dbReference>
<dbReference type="GO" id="GO:0140359">
    <property type="term" value="F:ABC-type transporter activity"/>
    <property type="evidence" value="ECO:0007669"/>
    <property type="project" value="InterPro"/>
</dbReference>
<dbReference type="Pfam" id="PF00005">
    <property type="entry name" value="ABC_tran"/>
    <property type="match status" value="2"/>
</dbReference>
<keyword evidence="10" id="KW-0325">Glycoprotein</keyword>
<reference evidence="15 16" key="1">
    <citation type="submission" date="2016-07" db="EMBL/GenBank/DDBJ databases">
        <title>Pervasive Adenine N6-methylation of Active Genes in Fungi.</title>
        <authorList>
            <consortium name="DOE Joint Genome Institute"/>
            <person name="Mondo S.J."/>
            <person name="Dannebaum R.O."/>
            <person name="Kuo R.C."/>
            <person name="Labutti K."/>
            <person name="Haridas S."/>
            <person name="Kuo A."/>
            <person name="Salamov A."/>
            <person name="Ahrendt S.R."/>
            <person name="Lipzen A."/>
            <person name="Sullivan W."/>
            <person name="Andreopoulos W.B."/>
            <person name="Clum A."/>
            <person name="Lindquist E."/>
            <person name="Daum C."/>
            <person name="Ramamoorthy G.K."/>
            <person name="Gryganskyi A."/>
            <person name="Culley D."/>
            <person name="Magnuson J.K."/>
            <person name="James T.Y."/>
            <person name="O'Malley M.A."/>
            <person name="Stajich J.E."/>
            <person name="Spatafora J.W."/>
            <person name="Visel A."/>
            <person name="Grigoriev I.V."/>
        </authorList>
    </citation>
    <scope>NUCLEOTIDE SEQUENCE [LARGE SCALE GENOMIC DNA]</scope>
    <source>
        <strain evidence="15 16">CBS 931.73</strain>
    </source>
</reference>
<dbReference type="SUPFAM" id="SSF52540">
    <property type="entry name" value="P-loop containing nucleoside triphosphate hydrolases"/>
    <property type="match status" value="2"/>
</dbReference>
<dbReference type="Gene3D" id="1.20.1560.10">
    <property type="entry name" value="ABC transporter type 1, transmembrane domain"/>
    <property type="match status" value="2"/>
</dbReference>
<evidence type="ECO:0000256" key="12">
    <source>
        <dbReference type="SAM" id="Phobius"/>
    </source>
</evidence>
<comment type="caution">
    <text evidence="15">The sequence shown here is derived from an EMBL/GenBank/DDBJ whole genome shotgun (WGS) entry which is preliminary data.</text>
</comment>
<evidence type="ECO:0000256" key="4">
    <source>
        <dbReference type="ARBA" id="ARBA00022692"/>
    </source>
</evidence>
<dbReference type="SMART" id="SM00382">
    <property type="entry name" value="AAA"/>
    <property type="match status" value="2"/>
</dbReference>
<comment type="similarity">
    <text evidence="2">Belongs to the ABC transporter superfamily. ABCC family. Conjugate transporter (TC 3.A.1.208) subfamily.</text>
</comment>
<dbReference type="CDD" id="cd03244">
    <property type="entry name" value="ABCC_MRP_domain2"/>
    <property type="match status" value="1"/>
</dbReference>
<keyword evidence="6" id="KW-0547">Nucleotide-binding</keyword>
<evidence type="ECO:0000256" key="1">
    <source>
        <dbReference type="ARBA" id="ARBA00004127"/>
    </source>
</evidence>
<dbReference type="Pfam" id="PF24357">
    <property type="entry name" value="TMD0_ABC"/>
    <property type="match status" value="1"/>
</dbReference>
<dbReference type="FunFam" id="3.40.50.300:FF:000074">
    <property type="entry name" value="Multidrug resistance-associated protein 5 isoform 1"/>
    <property type="match status" value="1"/>
</dbReference>
<dbReference type="GO" id="GO:0016887">
    <property type="term" value="F:ATP hydrolysis activity"/>
    <property type="evidence" value="ECO:0007669"/>
    <property type="project" value="InterPro"/>
</dbReference>
<dbReference type="InterPro" id="IPR036640">
    <property type="entry name" value="ABC1_TM_sf"/>
</dbReference>
<dbReference type="PROSITE" id="PS50893">
    <property type="entry name" value="ABC_TRANSPORTER_2"/>
    <property type="match status" value="2"/>
</dbReference>
<evidence type="ECO:0000313" key="15">
    <source>
        <dbReference type="EMBL" id="ORX98599.1"/>
    </source>
</evidence>
<gene>
    <name evidence="15" type="ORF">K493DRAFT_336121</name>
</gene>
<evidence type="ECO:0000313" key="16">
    <source>
        <dbReference type="Proteomes" id="UP000193498"/>
    </source>
</evidence>
<feature type="transmembrane region" description="Helical" evidence="12">
    <location>
        <begin position="106"/>
        <end position="130"/>
    </location>
</feature>
<feature type="domain" description="ABC transporter" evidence="13">
    <location>
        <begin position="685"/>
        <end position="906"/>
    </location>
</feature>
<dbReference type="GO" id="GO:0005524">
    <property type="term" value="F:ATP binding"/>
    <property type="evidence" value="ECO:0007669"/>
    <property type="project" value="UniProtKB-KW"/>
</dbReference>
<dbReference type="CDD" id="cd03250">
    <property type="entry name" value="ABCC_MRP_domain1"/>
    <property type="match status" value="1"/>
</dbReference>
<feature type="transmembrane region" description="Helical" evidence="12">
    <location>
        <begin position="355"/>
        <end position="374"/>
    </location>
</feature>
<feature type="domain" description="ABC transmembrane type-1" evidence="14">
    <location>
        <begin position="983"/>
        <end position="1272"/>
    </location>
</feature>
<feature type="transmembrane region" description="Helical" evidence="12">
    <location>
        <begin position="317"/>
        <end position="343"/>
    </location>
</feature>
<evidence type="ECO:0000256" key="9">
    <source>
        <dbReference type="ARBA" id="ARBA00023136"/>
    </source>
</evidence>
<feature type="transmembrane region" description="Helical" evidence="12">
    <location>
        <begin position="430"/>
        <end position="451"/>
    </location>
</feature>
<evidence type="ECO:0000256" key="8">
    <source>
        <dbReference type="ARBA" id="ARBA00022989"/>
    </source>
</evidence>
<evidence type="ECO:0000256" key="7">
    <source>
        <dbReference type="ARBA" id="ARBA00022840"/>
    </source>
</evidence>
<protein>
    <submittedName>
        <fullName evidence="15">p-loop containing nucleoside triphosphate hydrolase protein</fullName>
    </submittedName>
</protein>
<dbReference type="PROSITE" id="PS50929">
    <property type="entry name" value="ABC_TM1F"/>
    <property type="match status" value="2"/>
</dbReference>
<keyword evidence="4 12" id="KW-0812">Transmembrane</keyword>
<feature type="transmembrane region" description="Helical" evidence="12">
    <location>
        <begin position="1214"/>
        <end position="1236"/>
    </location>
</feature>
<keyword evidence="9 12" id="KW-0472">Membrane</keyword>
<comment type="subcellular location">
    <subcellularLocation>
        <location evidence="1">Endomembrane system</location>
        <topology evidence="1">Multi-pass membrane protein</topology>
    </subcellularLocation>
</comment>
<feature type="transmembrane region" description="Helical" evidence="12">
    <location>
        <begin position="78"/>
        <end position="100"/>
    </location>
</feature>
<dbReference type="InterPro" id="IPR011527">
    <property type="entry name" value="ABC1_TM_dom"/>
</dbReference>
<organism evidence="15 16">
    <name type="scientific">Basidiobolus meristosporus CBS 931.73</name>
    <dbReference type="NCBI Taxonomy" id="1314790"/>
    <lineage>
        <taxon>Eukaryota</taxon>
        <taxon>Fungi</taxon>
        <taxon>Fungi incertae sedis</taxon>
        <taxon>Zoopagomycota</taxon>
        <taxon>Entomophthoromycotina</taxon>
        <taxon>Basidiobolomycetes</taxon>
        <taxon>Basidiobolales</taxon>
        <taxon>Basidiobolaceae</taxon>
        <taxon>Basidiobolus</taxon>
    </lineage>
</organism>
<dbReference type="GO" id="GO:0016020">
    <property type="term" value="C:membrane"/>
    <property type="evidence" value="ECO:0007669"/>
    <property type="project" value="InterPro"/>
</dbReference>
<dbReference type="PANTHER" id="PTHR24223">
    <property type="entry name" value="ATP-BINDING CASSETTE SUB-FAMILY C"/>
    <property type="match status" value="1"/>
</dbReference>
<name>A0A1Y1YKT3_9FUNG</name>
<dbReference type="InterPro" id="IPR044746">
    <property type="entry name" value="ABCC_6TM_D1"/>
</dbReference>
<dbReference type="InterPro" id="IPR050173">
    <property type="entry name" value="ABC_transporter_C-like"/>
</dbReference>
<dbReference type="FunFam" id="3.40.50.300:FF:000997">
    <property type="entry name" value="Multidrug resistance-associated protein 1"/>
    <property type="match status" value="1"/>
</dbReference>
<evidence type="ECO:0000259" key="14">
    <source>
        <dbReference type="PROSITE" id="PS50929"/>
    </source>
</evidence>
<dbReference type="SUPFAM" id="SSF90123">
    <property type="entry name" value="ABC transporter transmembrane region"/>
    <property type="match status" value="2"/>
</dbReference>
<evidence type="ECO:0000256" key="5">
    <source>
        <dbReference type="ARBA" id="ARBA00022737"/>
    </source>
</evidence>
<feature type="transmembrane region" description="Helical" evidence="12">
    <location>
        <begin position="457"/>
        <end position="476"/>
    </location>
</feature>
<feature type="domain" description="ABC transporter" evidence="13">
    <location>
        <begin position="1309"/>
        <end position="1545"/>
    </location>
</feature>
<dbReference type="InParanoid" id="A0A1Y1YKT3"/>
<feature type="transmembrane region" description="Helical" evidence="12">
    <location>
        <begin position="173"/>
        <end position="192"/>
    </location>
</feature>
<dbReference type="InterPro" id="IPR056227">
    <property type="entry name" value="TMD0_ABC"/>
</dbReference>
<feature type="transmembrane region" description="Helical" evidence="12">
    <location>
        <begin position="1110"/>
        <end position="1143"/>
    </location>
</feature>
<feature type="transmembrane region" description="Helical" evidence="12">
    <location>
        <begin position="1243"/>
        <end position="1264"/>
    </location>
</feature>
<dbReference type="EMBL" id="MCFE01000111">
    <property type="protein sequence ID" value="ORX98599.1"/>
    <property type="molecule type" value="Genomic_DNA"/>
</dbReference>
<dbReference type="InterPro" id="IPR003439">
    <property type="entry name" value="ABC_transporter-like_ATP-bd"/>
</dbReference>
<dbReference type="Proteomes" id="UP000193498">
    <property type="component" value="Unassembled WGS sequence"/>
</dbReference>
<feature type="transmembrane region" description="Helical" evidence="12">
    <location>
        <begin position="142"/>
        <end position="161"/>
    </location>
</feature>
<keyword evidence="8 12" id="KW-1133">Transmembrane helix</keyword>
<keyword evidence="7" id="KW-0067">ATP-binding</keyword>
<dbReference type="GO" id="GO:0012505">
    <property type="term" value="C:endomembrane system"/>
    <property type="evidence" value="ECO:0007669"/>
    <property type="project" value="UniProtKB-SubCell"/>
</dbReference>
<dbReference type="FunFam" id="1.20.1560.10:FF:000013">
    <property type="entry name" value="ABC transporter C family member 2"/>
    <property type="match status" value="1"/>
</dbReference>
<dbReference type="InterPro" id="IPR017871">
    <property type="entry name" value="ABC_transporter-like_CS"/>
</dbReference>
<evidence type="ECO:0000256" key="11">
    <source>
        <dbReference type="SAM" id="MobiDB-lite"/>
    </source>
</evidence>
<evidence type="ECO:0000259" key="13">
    <source>
        <dbReference type="PROSITE" id="PS50893"/>
    </source>
</evidence>
<evidence type="ECO:0000256" key="2">
    <source>
        <dbReference type="ARBA" id="ARBA00009726"/>
    </source>
</evidence>
<feature type="transmembrane region" description="Helical" evidence="12">
    <location>
        <begin position="38"/>
        <end position="57"/>
    </location>
</feature>
<dbReference type="InterPro" id="IPR044726">
    <property type="entry name" value="ABCC_6TM_D2"/>
</dbReference>
<keyword evidence="3" id="KW-0813">Transport</keyword>
<evidence type="ECO:0000256" key="6">
    <source>
        <dbReference type="ARBA" id="ARBA00022741"/>
    </source>
</evidence>
<proteinExistence type="inferred from homology"/>
<dbReference type="CDD" id="cd18580">
    <property type="entry name" value="ABC_6TM_ABCC_D2"/>
    <property type="match status" value="1"/>
</dbReference>
<dbReference type="Gene3D" id="3.40.50.300">
    <property type="entry name" value="P-loop containing nucleotide triphosphate hydrolases"/>
    <property type="match status" value="2"/>
</dbReference>
<dbReference type="Pfam" id="PF00664">
    <property type="entry name" value="ABC_membrane"/>
    <property type="match status" value="2"/>
</dbReference>
<dbReference type="PROSITE" id="PS00211">
    <property type="entry name" value="ABC_TRANSPORTER_1"/>
    <property type="match status" value="2"/>
</dbReference>
<feature type="transmembrane region" description="Helical" evidence="12">
    <location>
        <begin position="536"/>
        <end position="564"/>
    </location>
</feature>
<dbReference type="InterPro" id="IPR003593">
    <property type="entry name" value="AAA+_ATPase"/>
</dbReference>
<keyword evidence="15" id="KW-0378">Hydrolase</keyword>
<feature type="region of interest" description="Disordered" evidence="11">
    <location>
        <begin position="912"/>
        <end position="946"/>
    </location>
</feature>
<dbReference type="InterPro" id="IPR027417">
    <property type="entry name" value="P-loop_NTPase"/>
</dbReference>
<evidence type="ECO:0000256" key="10">
    <source>
        <dbReference type="ARBA" id="ARBA00023180"/>
    </source>
</evidence>
<keyword evidence="5" id="KW-0677">Repeat</keyword>
<keyword evidence="16" id="KW-1185">Reference proteome</keyword>
<evidence type="ECO:0000256" key="3">
    <source>
        <dbReference type="ARBA" id="ARBA00022448"/>
    </source>
</evidence>
<dbReference type="OrthoDB" id="6500128at2759"/>
<dbReference type="STRING" id="1314790.A0A1Y1YKT3"/>
<sequence>MATAFCDSEGWAVFSSKRPMDFTICFQDWYVWHTSPLLVLRSIITLIPSVVLLIILLPRLRYIIGKGHLEGVQTNTVLYAKFLAVFAAFSVQLALLIVIVTRIEGFQTSAVLSTVFYLLSITGAAILDYFEFFNMTHPSDGLILYWLATWLISIFPTRSWTLASPNGLHDIEPLLKLVFTILAFVVFLLENIPKPNRSVLKRPNTDLLIQTNPSPEPASNYFTKVTFFWVLPLLKLGRKKTLKMEDIYSVHPKFLSYPLYLASKAKVDADEAIAFQQIKDTEEKGFAPQVERGKINLIRTVLHAVGYDFMFAVVPRVLYICALYVRPALFSNLIAFVTSYSSAEKLSETRLQEPWVGYGLLITIFTTAVLSSLFDGQYQNICYKSSLKVRSVLITLIYRKALRLSCTNKQEGMGSIVNHMSTDADNLVNLFQLIHLTWSCAVEVIVVLVLLYTQVRLAVFASIVVLIVMMITCAVATPYFSKHQGAMMQSSDKRMKLISELVTFVKSIKLYAWERYFVEKIEKARMEQLNNLRLSYYWFTFVCVLMNSVVPFSTFATLCVYAAITTAYEPLNIQRIFTTITLLNMLQDPVDAIGNSLTVIFTGKVAYNRLKDFLNSEEIDRESVIRNPKKTASELSYEIQNGTFGWYTPENIRVTTAKEDDEQYAEIKEKMYGMIDSKTPLYTPLATTEAEHDSDKMGPVLHDINLRIKRGSLTAVVGRVGEGKSSLVGALLGEMHRYSGSVHAFGSLAYVAQSAWILNDTVRSNILFGKPYDEARYRDTIRACALAPDLKMLVNGDKTVVGEKGINLSGGQKQRISLARAIYADADVYILDDPLSAVDAHIDQHIFDHAFSTILAEKTRILITHGIKHLQKVDQIVVIKRGRISQDGSYDQLIADVEGDLFRMIQESEAVAPAKEESRIPSNESGGSDPDYSEAKPAGPTQSSIDWDDFELDEKNEVDDEAVTQGRVGWGVYKFYFSTMNTFVLLSFVVVALCYLAVQIMTQIWLQRWGNENASAETSKTAPLHSTQYWILTYFAWILCTASILTITIFASMAVMARKASQKLHSDMLWHLIRSPMSFFDVTSSGKIVNRFAHDITAVDISLPLQFFNLLFFLMMAINIFVFCIIASPYFVLIIVPLAYGYYILGEFFLVSNRELKRLDSAVRSPMYAHFGETLEGLATIRAYGDADRFAIQAATFLDRSLQTSYLINSTKRWLQIMLDHMSILVLCLVALLAIVQRGSSNSAFFAVVLSQIGILTIVMGQILNLCCNLETSVVSVERIREYSELEPEARDVIPDSKIDPAWPPHGEISFNKYSARYREGLDLVLKDVNFTVKPGERVGIVGRTGAGKSSVTLALFRLIEAAEGSIIIDGVDISTLGLRDLRSRLTIIPQDPFLLAATVRDNLDPEGRYTDAELWEALDSASLKSYISCLPEGLSTMIENGGENMSLGQRQLMSLARAMLTKRQSHILCLDEATAAIDIETDNAIQRALRREFKGCTVLTIAHRINTIMDSDRILVLDQGHVVEYDRPQVLLKNDQGFFSSLARKSETL</sequence>
<accession>A0A1Y1YKT3</accession>
<feature type="transmembrane region" description="Helical" evidence="12">
    <location>
        <begin position="983"/>
        <end position="1006"/>
    </location>
</feature>